<evidence type="ECO:0000256" key="1">
    <source>
        <dbReference type="SAM" id="MobiDB-lite"/>
    </source>
</evidence>
<proteinExistence type="predicted"/>
<keyword evidence="3" id="KW-1185">Reference proteome</keyword>
<sequence>MISRLDGATAPGGWTAVRRDFVEPGSRCTGRDGQARGHGIPSGHAYILRDADGHEHPFGPDCARAVVGDPARLTGIPDYTARDAAGEPGAGSRATAVPSRRAPGSPAEEAALRAAAIRYLVLRMDKVGGLPRIQPSVRFSPLEELHAAFARTGQLTLAQARRILAIEASPATPVKLKTTNLLDVYTAHVQLERQLRASPRPEHARFVRGLMDWLARHLALTPAQVAKSGLSLHPRAFAVAVVGTGDSGEF</sequence>
<evidence type="ECO:0000313" key="3">
    <source>
        <dbReference type="Proteomes" id="UP000721236"/>
    </source>
</evidence>
<gene>
    <name evidence="2" type="ORF">LMG21510_04155</name>
</gene>
<protein>
    <submittedName>
        <fullName evidence="2">Uncharacterized protein</fullName>
    </submittedName>
</protein>
<dbReference type="Proteomes" id="UP000721236">
    <property type="component" value="Unassembled WGS sequence"/>
</dbReference>
<name>A0ABM8XL22_9BURK</name>
<dbReference type="EMBL" id="CAJZAH010000005">
    <property type="protein sequence ID" value="CAG9180906.1"/>
    <property type="molecule type" value="Genomic_DNA"/>
</dbReference>
<reference evidence="2 3" key="1">
    <citation type="submission" date="2021-08" db="EMBL/GenBank/DDBJ databases">
        <authorList>
            <person name="Peeters C."/>
        </authorList>
    </citation>
    <scope>NUCLEOTIDE SEQUENCE [LARGE SCALE GENOMIC DNA]</scope>
    <source>
        <strain evidence="2 3">LMG 21510</strain>
    </source>
</reference>
<comment type="caution">
    <text evidence="2">The sequence shown here is derived from an EMBL/GenBank/DDBJ whole genome shotgun (WGS) entry which is preliminary data.</text>
</comment>
<feature type="region of interest" description="Disordered" evidence="1">
    <location>
        <begin position="77"/>
        <end position="106"/>
    </location>
</feature>
<evidence type="ECO:0000313" key="2">
    <source>
        <dbReference type="EMBL" id="CAG9180906.1"/>
    </source>
</evidence>
<dbReference type="RefSeq" id="WP_224043753.1">
    <property type="nucleotide sequence ID" value="NZ_CAJZAH010000005.1"/>
</dbReference>
<organism evidence="2 3">
    <name type="scientific">Cupriavidus respiraculi</name>
    <dbReference type="NCBI Taxonomy" id="195930"/>
    <lineage>
        <taxon>Bacteria</taxon>
        <taxon>Pseudomonadati</taxon>
        <taxon>Pseudomonadota</taxon>
        <taxon>Betaproteobacteria</taxon>
        <taxon>Burkholderiales</taxon>
        <taxon>Burkholderiaceae</taxon>
        <taxon>Cupriavidus</taxon>
    </lineage>
</organism>
<accession>A0ABM8XL22</accession>